<dbReference type="EMBL" id="QJKJ01003518">
    <property type="protein sequence ID" value="RDX98050.1"/>
    <property type="molecule type" value="Genomic_DNA"/>
</dbReference>
<dbReference type="AlphaFoldDB" id="A0A371H5J1"/>
<accession>A0A371H5J1</accession>
<dbReference type="Proteomes" id="UP000257109">
    <property type="component" value="Unassembled WGS sequence"/>
</dbReference>
<organism evidence="2 3">
    <name type="scientific">Mucuna pruriens</name>
    <name type="common">Velvet bean</name>
    <name type="synonym">Dolichos pruriens</name>
    <dbReference type="NCBI Taxonomy" id="157652"/>
    <lineage>
        <taxon>Eukaryota</taxon>
        <taxon>Viridiplantae</taxon>
        <taxon>Streptophyta</taxon>
        <taxon>Embryophyta</taxon>
        <taxon>Tracheophyta</taxon>
        <taxon>Spermatophyta</taxon>
        <taxon>Magnoliopsida</taxon>
        <taxon>eudicotyledons</taxon>
        <taxon>Gunneridae</taxon>
        <taxon>Pentapetalae</taxon>
        <taxon>rosids</taxon>
        <taxon>fabids</taxon>
        <taxon>Fabales</taxon>
        <taxon>Fabaceae</taxon>
        <taxon>Papilionoideae</taxon>
        <taxon>50 kb inversion clade</taxon>
        <taxon>NPAAA clade</taxon>
        <taxon>indigoferoid/millettioid clade</taxon>
        <taxon>Phaseoleae</taxon>
        <taxon>Mucuna</taxon>
    </lineage>
</organism>
<evidence type="ECO:0000313" key="3">
    <source>
        <dbReference type="Proteomes" id="UP000257109"/>
    </source>
</evidence>
<dbReference type="Pfam" id="PF25418">
    <property type="entry name" value="DUF7890"/>
    <property type="match status" value="1"/>
</dbReference>
<comment type="caution">
    <text evidence="2">The sequence shown here is derived from an EMBL/GenBank/DDBJ whole genome shotgun (WGS) entry which is preliminary data.</text>
</comment>
<sequence>MMRTMFSYLNKKVPEEQQKVTKAVYRDELTKKRSSLPNKAVKKSVRFADSEPSIFGEESEKNFVKGNDLGGRGGIRVKVKMTKEEAARLLSKCKEGGVLEFKDVAHELVALPPNRVTLVSRTTRPSEDAVLVFTN</sequence>
<dbReference type="PANTHER" id="PTHR36782">
    <property type="entry name" value="BNAC03G62080D PROTEIN"/>
    <property type="match status" value="1"/>
</dbReference>
<proteinExistence type="predicted"/>
<keyword evidence="3" id="KW-1185">Reference proteome</keyword>
<protein>
    <recommendedName>
        <fullName evidence="1">DUF7890 domain-containing protein</fullName>
    </recommendedName>
</protein>
<dbReference type="OrthoDB" id="1077969at2759"/>
<reference evidence="2" key="1">
    <citation type="submission" date="2018-05" db="EMBL/GenBank/DDBJ databases">
        <title>Draft genome of Mucuna pruriens seed.</title>
        <authorList>
            <person name="Nnadi N.E."/>
            <person name="Vos R."/>
            <person name="Hasami M.H."/>
            <person name="Devisetty U.K."/>
            <person name="Aguiy J.C."/>
        </authorList>
    </citation>
    <scope>NUCLEOTIDE SEQUENCE [LARGE SCALE GENOMIC DNA]</scope>
    <source>
        <strain evidence="2">JCA_2017</strain>
    </source>
</reference>
<dbReference type="PANTHER" id="PTHR36782:SF1">
    <property type="entry name" value="CALCIUM UNIPORTER PROTEIN"/>
    <property type="match status" value="1"/>
</dbReference>
<name>A0A371H5J1_MUCPR</name>
<feature type="domain" description="DUF7890" evidence="1">
    <location>
        <begin position="74"/>
        <end position="119"/>
    </location>
</feature>
<evidence type="ECO:0000259" key="1">
    <source>
        <dbReference type="Pfam" id="PF25418"/>
    </source>
</evidence>
<dbReference type="STRING" id="157652.A0A371H5J1"/>
<dbReference type="InterPro" id="IPR057212">
    <property type="entry name" value="DUF7890"/>
</dbReference>
<gene>
    <name evidence="2" type="ORF">CR513_19086</name>
</gene>
<evidence type="ECO:0000313" key="2">
    <source>
        <dbReference type="EMBL" id="RDX98050.1"/>
    </source>
</evidence>
<feature type="non-terminal residue" evidence="2">
    <location>
        <position position="1"/>
    </location>
</feature>